<comment type="subcellular location">
    <subcellularLocation>
        <location evidence="1">Membrane</location>
        <topology evidence="1">Multi-pass membrane protein</topology>
    </subcellularLocation>
</comment>
<comment type="caution">
    <text evidence="8">The sequence shown here is derived from an EMBL/GenBank/DDBJ whole genome shotgun (WGS) entry which is preliminary data.</text>
</comment>
<gene>
    <name evidence="8" type="ORF">FHX34_105257</name>
</gene>
<dbReference type="Pfam" id="PF04932">
    <property type="entry name" value="Wzy_C"/>
    <property type="match status" value="1"/>
</dbReference>
<reference evidence="8 9" key="1">
    <citation type="submission" date="2019-06" db="EMBL/GenBank/DDBJ databases">
        <title>Sequencing the genomes of 1000 actinobacteria strains.</title>
        <authorList>
            <person name="Klenk H.-P."/>
        </authorList>
    </citation>
    <scope>NUCLEOTIDE SEQUENCE [LARGE SCALE GENOMIC DNA]</scope>
    <source>
        <strain evidence="8 9">DSM 43866</strain>
    </source>
</reference>
<evidence type="ECO:0000256" key="2">
    <source>
        <dbReference type="ARBA" id="ARBA00022692"/>
    </source>
</evidence>
<feature type="region of interest" description="Disordered" evidence="5">
    <location>
        <begin position="1"/>
        <end position="28"/>
    </location>
</feature>
<feature type="transmembrane region" description="Helical" evidence="6">
    <location>
        <begin position="366"/>
        <end position="386"/>
    </location>
</feature>
<keyword evidence="4 6" id="KW-0472">Membrane</keyword>
<keyword evidence="2 6" id="KW-0812">Transmembrane</keyword>
<feature type="transmembrane region" description="Helical" evidence="6">
    <location>
        <begin position="252"/>
        <end position="279"/>
    </location>
</feature>
<sequence length="463" mass="50108">MPAGSTEAEPRRQTVPGRPPPADSRRPGRLYRSQQRLRTLGPDTLLAVYIVLLLLVPARLVVASIGATGTVANLFLLASLMWYAVSWLMRRIAPAPHTRPPRVALLLYAVAVLLAYVAVGRRTADVSEYSAADRALLQLLIWLPLLLLATSLTEYRQIDRLLRLFVRCCAVVAVVAMLEFLLKQSLTAWIVIPGLSSNTTAELVTRGDFVRPTATASHSLELATTQVIALPFAIQQAFHGDGVKAWKRWLPVALIALSSVMTVSRTSVVGLAVVMLVLLPTWPARRVGHTFLMLIPALGATRVLVPGLVGTLIGLFSAMLDGGDNSTQSRTATSADVGEFLDGHLWFGRGPGTFLPEMYRFTDNQYLLAMLEIGVVGLIAIVGLYVTTIHCGGAGRRRSTDPARRETGQAFVAVGFVMLVVTATFDTLSFPIVAGSTFLMMGLSGAYLSVARRERARIGDLPQ</sequence>
<dbReference type="EMBL" id="VIWY01000005">
    <property type="protein sequence ID" value="TWG12390.1"/>
    <property type="molecule type" value="Genomic_DNA"/>
</dbReference>
<feature type="transmembrane region" description="Helical" evidence="6">
    <location>
        <begin position="164"/>
        <end position="182"/>
    </location>
</feature>
<evidence type="ECO:0000256" key="5">
    <source>
        <dbReference type="SAM" id="MobiDB-lite"/>
    </source>
</evidence>
<evidence type="ECO:0000256" key="6">
    <source>
        <dbReference type="SAM" id="Phobius"/>
    </source>
</evidence>
<evidence type="ECO:0000259" key="7">
    <source>
        <dbReference type="Pfam" id="PF04932"/>
    </source>
</evidence>
<evidence type="ECO:0000256" key="4">
    <source>
        <dbReference type="ARBA" id="ARBA00023136"/>
    </source>
</evidence>
<feature type="domain" description="O-antigen ligase-related" evidence="7">
    <location>
        <begin position="252"/>
        <end position="381"/>
    </location>
</feature>
<evidence type="ECO:0000313" key="9">
    <source>
        <dbReference type="Proteomes" id="UP000320239"/>
    </source>
</evidence>
<evidence type="ECO:0000313" key="8">
    <source>
        <dbReference type="EMBL" id="TWG12390.1"/>
    </source>
</evidence>
<protein>
    <submittedName>
        <fullName evidence="8">Cell division protein FtsW (Lipid II flippase)</fullName>
    </submittedName>
</protein>
<feature type="transmembrane region" description="Helical" evidence="6">
    <location>
        <begin position="431"/>
        <end position="450"/>
    </location>
</feature>
<dbReference type="GO" id="GO:0016020">
    <property type="term" value="C:membrane"/>
    <property type="evidence" value="ECO:0007669"/>
    <property type="project" value="UniProtKB-SubCell"/>
</dbReference>
<dbReference type="InterPro" id="IPR007016">
    <property type="entry name" value="O-antigen_ligase-rel_domated"/>
</dbReference>
<dbReference type="Proteomes" id="UP000320239">
    <property type="component" value="Unassembled WGS sequence"/>
</dbReference>
<feature type="transmembrane region" description="Helical" evidence="6">
    <location>
        <begin position="135"/>
        <end position="152"/>
    </location>
</feature>
<organism evidence="8 9">
    <name type="scientific">Actinoplanes teichomyceticus</name>
    <dbReference type="NCBI Taxonomy" id="1867"/>
    <lineage>
        <taxon>Bacteria</taxon>
        <taxon>Bacillati</taxon>
        <taxon>Actinomycetota</taxon>
        <taxon>Actinomycetes</taxon>
        <taxon>Micromonosporales</taxon>
        <taxon>Micromonosporaceae</taxon>
        <taxon>Actinoplanes</taxon>
    </lineage>
</organism>
<dbReference type="PANTHER" id="PTHR37422">
    <property type="entry name" value="TEICHURONIC ACID BIOSYNTHESIS PROTEIN TUAE"/>
    <property type="match status" value="1"/>
</dbReference>
<dbReference type="OrthoDB" id="5243524at2"/>
<dbReference type="PANTHER" id="PTHR37422:SF13">
    <property type="entry name" value="LIPOPOLYSACCHARIDE BIOSYNTHESIS PROTEIN PA4999-RELATED"/>
    <property type="match status" value="1"/>
</dbReference>
<feature type="transmembrane region" description="Helical" evidence="6">
    <location>
        <begin position="407"/>
        <end position="425"/>
    </location>
</feature>
<dbReference type="RefSeq" id="WP_145831012.1">
    <property type="nucleotide sequence ID" value="NZ_BOMX01000092.1"/>
</dbReference>
<dbReference type="AlphaFoldDB" id="A0A561VLB8"/>
<feature type="transmembrane region" description="Helical" evidence="6">
    <location>
        <begin position="291"/>
        <end position="316"/>
    </location>
</feature>
<feature type="transmembrane region" description="Helical" evidence="6">
    <location>
        <begin position="101"/>
        <end position="119"/>
    </location>
</feature>
<keyword evidence="3 6" id="KW-1133">Transmembrane helix</keyword>
<accession>A0A561VLB8</accession>
<evidence type="ECO:0000256" key="1">
    <source>
        <dbReference type="ARBA" id="ARBA00004141"/>
    </source>
</evidence>
<dbReference type="InterPro" id="IPR051533">
    <property type="entry name" value="WaaL-like"/>
</dbReference>
<feature type="transmembrane region" description="Helical" evidence="6">
    <location>
        <begin position="71"/>
        <end position="89"/>
    </location>
</feature>
<keyword evidence="9" id="KW-1185">Reference proteome</keyword>
<name>A0A561VLB8_ACTTI</name>
<proteinExistence type="predicted"/>
<feature type="transmembrane region" description="Helical" evidence="6">
    <location>
        <begin position="45"/>
        <end position="65"/>
    </location>
</feature>
<keyword evidence="8" id="KW-0132">Cell division</keyword>
<keyword evidence="8" id="KW-0131">Cell cycle</keyword>
<dbReference type="GO" id="GO:0051301">
    <property type="term" value="P:cell division"/>
    <property type="evidence" value="ECO:0007669"/>
    <property type="project" value="UniProtKB-KW"/>
</dbReference>
<evidence type="ECO:0000256" key="3">
    <source>
        <dbReference type="ARBA" id="ARBA00022989"/>
    </source>
</evidence>